<accession>R7YSC0</accession>
<dbReference type="AlphaFoldDB" id="R7YSC0"/>
<evidence type="ECO:0000313" key="3">
    <source>
        <dbReference type="Proteomes" id="UP000016924"/>
    </source>
</evidence>
<sequence length="106" mass="11297">MPRDGSGRSHNAIEEGDDLQTRAHGTGGDKACLFYPSPTSHPQFTSHSHSPRFDAELEHTKHVAPAPDHEKGGVIEGMGAGGQREEPKVGNRGKGGAHEPLVDRIT</sequence>
<proteinExistence type="predicted"/>
<organism evidence="2 3">
    <name type="scientific">Coniosporium apollinis (strain CBS 100218)</name>
    <name type="common">Rock-inhabiting black yeast</name>
    <dbReference type="NCBI Taxonomy" id="1168221"/>
    <lineage>
        <taxon>Eukaryota</taxon>
        <taxon>Fungi</taxon>
        <taxon>Dikarya</taxon>
        <taxon>Ascomycota</taxon>
        <taxon>Pezizomycotina</taxon>
        <taxon>Dothideomycetes</taxon>
        <taxon>Dothideomycetes incertae sedis</taxon>
        <taxon>Coniosporium</taxon>
    </lineage>
</organism>
<keyword evidence="3" id="KW-1185">Reference proteome</keyword>
<feature type="compositionally biased region" description="Basic and acidic residues" evidence="1">
    <location>
        <begin position="1"/>
        <end position="13"/>
    </location>
</feature>
<dbReference type="HOGENOM" id="CLU_2223133_0_0_1"/>
<dbReference type="GeneID" id="19901372"/>
<protein>
    <submittedName>
        <fullName evidence="2">Uncharacterized protein</fullName>
    </submittedName>
</protein>
<feature type="compositionally biased region" description="Basic and acidic residues" evidence="1">
    <location>
        <begin position="51"/>
        <end position="73"/>
    </location>
</feature>
<dbReference type="EMBL" id="JH767570">
    <property type="protein sequence ID" value="EON64827.1"/>
    <property type="molecule type" value="Genomic_DNA"/>
</dbReference>
<evidence type="ECO:0000256" key="1">
    <source>
        <dbReference type="SAM" id="MobiDB-lite"/>
    </source>
</evidence>
<dbReference type="RefSeq" id="XP_007780144.1">
    <property type="nucleotide sequence ID" value="XM_007781954.1"/>
</dbReference>
<dbReference type="Proteomes" id="UP000016924">
    <property type="component" value="Unassembled WGS sequence"/>
</dbReference>
<gene>
    <name evidence="2" type="ORF">W97_04061</name>
</gene>
<feature type="compositionally biased region" description="Polar residues" evidence="1">
    <location>
        <begin position="37"/>
        <end position="48"/>
    </location>
</feature>
<name>R7YSC0_CONA1</name>
<feature type="region of interest" description="Disordered" evidence="1">
    <location>
        <begin position="1"/>
        <end position="106"/>
    </location>
</feature>
<evidence type="ECO:0000313" key="2">
    <source>
        <dbReference type="EMBL" id="EON64827.1"/>
    </source>
</evidence>
<reference evidence="3" key="1">
    <citation type="submission" date="2012-06" db="EMBL/GenBank/DDBJ databases">
        <title>The genome sequence of Coniosporium apollinis CBS 100218.</title>
        <authorList>
            <consortium name="The Broad Institute Genome Sequencing Platform"/>
            <person name="Cuomo C."/>
            <person name="Gorbushina A."/>
            <person name="Noack S."/>
            <person name="Walker B."/>
            <person name="Young S.K."/>
            <person name="Zeng Q."/>
            <person name="Gargeya S."/>
            <person name="Fitzgerald M."/>
            <person name="Haas B."/>
            <person name="Abouelleil A."/>
            <person name="Alvarado L."/>
            <person name="Arachchi H.M."/>
            <person name="Berlin A.M."/>
            <person name="Chapman S.B."/>
            <person name="Goldberg J."/>
            <person name="Griggs A."/>
            <person name="Gujja S."/>
            <person name="Hansen M."/>
            <person name="Howarth C."/>
            <person name="Imamovic A."/>
            <person name="Larimer J."/>
            <person name="McCowan C."/>
            <person name="Montmayeur A."/>
            <person name="Murphy C."/>
            <person name="Neiman D."/>
            <person name="Pearson M."/>
            <person name="Priest M."/>
            <person name="Roberts A."/>
            <person name="Saif S."/>
            <person name="Shea T."/>
            <person name="Sisk P."/>
            <person name="Sykes S."/>
            <person name="Wortman J."/>
            <person name="Nusbaum C."/>
            <person name="Birren B."/>
        </authorList>
    </citation>
    <scope>NUCLEOTIDE SEQUENCE [LARGE SCALE GENOMIC DNA]</scope>
    <source>
        <strain evidence="3">CBS 100218</strain>
    </source>
</reference>
<feature type="compositionally biased region" description="Basic and acidic residues" evidence="1">
    <location>
        <begin position="96"/>
        <end position="106"/>
    </location>
</feature>
<dbReference type="OrthoDB" id="3439627at2759"/>